<evidence type="ECO:0000256" key="1">
    <source>
        <dbReference type="SAM" id="MobiDB-lite"/>
    </source>
</evidence>
<dbReference type="RefSeq" id="XP_013346551.1">
    <property type="nucleotide sequence ID" value="XM_013491097.1"/>
</dbReference>
<evidence type="ECO:0000313" key="4">
    <source>
        <dbReference type="Proteomes" id="UP000030641"/>
    </source>
</evidence>
<keyword evidence="2" id="KW-0472">Membrane</keyword>
<dbReference type="HOGENOM" id="CLU_1128877_0_0_1"/>
<dbReference type="OrthoDB" id="3945194at2759"/>
<dbReference type="Proteomes" id="UP000030641">
    <property type="component" value="Unassembled WGS sequence"/>
</dbReference>
<accession>A0A074ZH97</accession>
<evidence type="ECO:0000313" key="3">
    <source>
        <dbReference type="EMBL" id="KEQ97931.1"/>
    </source>
</evidence>
<keyword evidence="4" id="KW-1185">Reference proteome</keyword>
<protein>
    <submittedName>
        <fullName evidence="3">Uncharacterized protein</fullName>
    </submittedName>
</protein>
<organism evidence="3 4">
    <name type="scientific">Aureobasidium subglaciale (strain EXF-2481)</name>
    <name type="common">Aureobasidium pullulans var. subglaciale</name>
    <dbReference type="NCBI Taxonomy" id="1043005"/>
    <lineage>
        <taxon>Eukaryota</taxon>
        <taxon>Fungi</taxon>
        <taxon>Dikarya</taxon>
        <taxon>Ascomycota</taxon>
        <taxon>Pezizomycotina</taxon>
        <taxon>Dothideomycetes</taxon>
        <taxon>Dothideomycetidae</taxon>
        <taxon>Dothideales</taxon>
        <taxon>Saccotheciaceae</taxon>
        <taxon>Aureobasidium</taxon>
    </lineage>
</organism>
<dbReference type="InParanoid" id="A0A074ZH97"/>
<dbReference type="EMBL" id="KL584753">
    <property type="protein sequence ID" value="KEQ97931.1"/>
    <property type="molecule type" value="Genomic_DNA"/>
</dbReference>
<feature type="compositionally biased region" description="Polar residues" evidence="1">
    <location>
        <begin position="174"/>
        <end position="184"/>
    </location>
</feature>
<proteinExistence type="predicted"/>
<name>A0A074ZH97_AURSE</name>
<dbReference type="GeneID" id="25370889"/>
<feature type="transmembrane region" description="Helical" evidence="2">
    <location>
        <begin position="29"/>
        <end position="47"/>
    </location>
</feature>
<gene>
    <name evidence="3" type="ORF">AUEXF2481DRAFT_703942</name>
</gene>
<reference evidence="3 4" key="1">
    <citation type="journal article" date="2014" name="BMC Genomics">
        <title>Genome sequencing of four Aureobasidium pullulans varieties: biotechnological potential, stress tolerance, and description of new species.</title>
        <authorList>
            <person name="Gostin Ar C."/>
            <person name="Ohm R.A."/>
            <person name="Kogej T."/>
            <person name="Sonjak S."/>
            <person name="Turk M."/>
            <person name="Zajc J."/>
            <person name="Zalar P."/>
            <person name="Grube M."/>
            <person name="Sun H."/>
            <person name="Han J."/>
            <person name="Sharma A."/>
            <person name="Chiniquy J."/>
            <person name="Ngan C.Y."/>
            <person name="Lipzen A."/>
            <person name="Barry K."/>
            <person name="Grigoriev I.V."/>
            <person name="Gunde-Cimerman N."/>
        </authorList>
    </citation>
    <scope>NUCLEOTIDE SEQUENCE [LARGE SCALE GENOMIC DNA]</scope>
    <source>
        <strain evidence="3 4">EXF-2481</strain>
    </source>
</reference>
<keyword evidence="2" id="KW-0812">Transmembrane</keyword>
<dbReference type="AlphaFoldDB" id="A0A074ZH97"/>
<feature type="region of interest" description="Disordered" evidence="1">
    <location>
        <begin position="170"/>
        <end position="201"/>
    </location>
</feature>
<sequence length="246" mass="27474">MARLDESILLELCLVVWAMLLSVDLVRTRYVAIHVFYCEILKSFLPIHASFRRVVQQTGGVRRVNCHLSVRFITFYFYAIATAESYTPTPPPTPTKLETTELLAMSTTPSPLITTSSPTVNKHPHSTVAIVGGAVGGAAALLLILAAIFIPLLRKRRSCLDIALRRQSRHSSRTDTTISHQDTSLTDEKLETQTRRDGDNASLDELKLEEMIGLEEMLKIRFPSPAAYELDAGSFVEGRANWEIKF</sequence>
<feature type="transmembrane region" description="Helical" evidence="2">
    <location>
        <begin position="128"/>
        <end position="153"/>
    </location>
</feature>
<feature type="compositionally biased region" description="Basic and acidic residues" evidence="1">
    <location>
        <begin position="186"/>
        <end position="201"/>
    </location>
</feature>
<evidence type="ECO:0000256" key="2">
    <source>
        <dbReference type="SAM" id="Phobius"/>
    </source>
</evidence>
<feature type="transmembrane region" description="Helical" evidence="2">
    <location>
        <begin position="68"/>
        <end position="87"/>
    </location>
</feature>
<keyword evidence="2" id="KW-1133">Transmembrane helix</keyword>
<feature type="transmembrane region" description="Helical" evidence="2">
    <location>
        <begin position="7"/>
        <end position="23"/>
    </location>
</feature>